<sequence length="221" mass="26057">MLEDIGKILRIKKTIERAIFLVGYIYNHTTSLNMLRSFTKKQESVKHGINRFATSFLTLQKIHEQKQHLRCMFTSNNWTQSKMARDPKGKRATGIVLMPSFWNLVVYILKVMGPLVRVLRLLNNEKKLAMGYIYIYIYIYEAMDRAKETLSKSFDKKEDKYKKIFEIIDCRWECQLHHPLHAAGHMLNPEFFYGNPALEFDEEVTNGLYKTIERLVPDLNS</sequence>
<gene>
    <name evidence="1" type="ORF">IHE45_01G021900</name>
</gene>
<dbReference type="EMBL" id="CM037011">
    <property type="protein sequence ID" value="KAH7691805.1"/>
    <property type="molecule type" value="Genomic_DNA"/>
</dbReference>
<evidence type="ECO:0000313" key="2">
    <source>
        <dbReference type="Proteomes" id="UP000827976"/>
    </source>
</evidence>
<comment type="caution">
    <text evidence="1">The sequence shown here is derived from an EMBL/GenBank/DDBJ whole genome shotgun (WGS) entry which is preliminary data.</text>
</comment>
<keyword evidence="2" id="KW-1185">Reference proteome</keyword>
<protein>
    <submittedName>
        <fullName evidence="1">Ribonuclease H-like protein</fullName>
    </submittedName>
</protein>
<name>A0ACB7WTZ9_DIOAL</name>
<organism evidence="1 2">
    <name type="scientific">Dioscorea alata</name>
    <name type="common">Purple yam</name>
    <dbReference type="NCBI Taxonomy" id="55571"/>
    <lineage>
        <taxon>Eukaryota</taxon>
        <taxon>Viridiplantae</taxon>
        <taxon>Streptophyta</taxon>
        <taxon>Embryophyta</taxon>
        <taxon>Tracheophyta</taxon>
        <taxon>Spermatophyta</taxon>
        <taxon>Magnoliopsida</taxon>
        <taxon>Liliopsida</taxon>
        <taxon>Dioscoreales</taxon>
        <taxon>Dioscoreaceae</taxon>
        <taxon>Dioscorea</taxon>
    </lineage>
</organism>
<evidence type="ECO:0000313" key="1">
    <source>
        <dbReference type="EMBL" id="KAH7691805.1"/>
    </source>
</evidence>
<accession>A0ACB7WTZ9</accession>
<reference evidence="2" key="1">
    <citation type="journal article" date="2022" name="Nat. Commun.">
        <title>Chromosome evolution and the genetic basis of agronomically important traits in greater yam.</title>
        <authorList>
            <person name="Bredeson J.V."/>
            <person name="Lyons J.B."/>
            <person name="Oniyinde I.O."/>
            <person name="Okereke N.R."/>
            <person name="Kolade O."/>
            <person name="Nnabue I."/>
            <person name="Nwadili C.O."/>
            <person name="Hribova E."/>
            <person name="Parker M."/>
            <person name="Nwogha J."/>
            <person name="Shu S."/>
            <person name="Carlson J."/>
            <person name="Kariba R."/>
            <person name="Muthemba S."/>
            <person name="Knop K."/>
            <person name="Barton G.J."/>
            <person name="Sherwood A.V."/>
            <person name="Lopez-Montes A."/>
            <person name="Asiedu R."/>
            <person name="Jamnadass R."/>
            <person name="Muchugi A."/>
            <person name="Goodstein D."/>
            <person name="Egesi C.N."/>
            <person name="Featherston J."/>
            <person name="Asfaw A."/>
            <person name="Simpson G.G."/>
            <person name="Dolezel J."/>
            <person name="Hendre P.S."/>
            <person name="Van Deynze A."/>
            <person name="Kumar P.L."/>
            <person name="Obidiegwu J.E."/>
            <person name="Bhattacharjee R."/>
            <person name="Rokhsar D.S."/>
        </authorList>
    </citation>
    <scope>NUCLEOTIDE SEQUENCE [LARGE SCALE GENOMIC DNA]</scope>
    <source>
        <strain evidence="2">cv. TDa95/00328</strain>
    </source>
</reference>
<dbReference type="Proteomes" id="UP000827976">
    <property type="component" value="Chromosome 1"/>
</dbReference>
<proteinExistence type="predicted"/>